<feature type="transmembrane region" description="Helical" evidence="2">
    <location>
        <begin position="39"/>
        <end position="55"/>
    </location>
</feature>
<keyword evidence="2" id="KW-1133">Transmembrane helix</keyword>
<feature type="compositionally biased region" description="Basic residues" evidence="1">
    <location>
        <begin position="1"/>
        <end position="12"/>
    </location>
</feature>
<reference evidence="3" key="2">
    <citation type="submission" date="2020-07" db="EMBL/GenBank/DDBJ databases">
        <authorList>
            <person name="Vera ALvarez R."/>
            <person name="Arias-Moreno D.M."/>
            <person name="Jimenez-Jacinto V."/>
            <person name="Jimenez-Bremont J.F."/>
            <person name="Swaminathan K."/>
            <person name="Moose S.P."/>
            <person name="Guerrero-Gonzalez M.L."/>
            <person name="Marino-Ramirez L."/>
            <person name="Landsman D."/>
            <person name="Rodriguez-Kessler M."/>
            <person name="Delgado-Sanchez P."/>
        </authorList>
    </citation>
    <scope>NUCLEOTIDE SEQUENCE</scope>
    <source>
        <tissue evidence="3">Cladode</tissue>
    </source>
</reference>
<feature type="region of interest" description="Disordered" evidence="1">
    <location>
        <begin position="1"/>
        <end position="35"/>
    </location>
</feature>
<keyword evidence="2" id="KW-0812">Transmembrane</keyword>
<protein>
    <submittedName>
        <fullName evidence="3">Uncharacterized protein</fullName>
    </submittedName>
</protein>
<name>A0A7C9CLK4_OPUST</name>
<evidence type="ECO:0000313" key="3">
    <source>
        <dbReference type="EMBL" id="MBA4615669.1"/>
    </source>
</evidence>
<proteinExistence type="predicted"/>
<evidence type="ECO:0000256" key="1">
    <source>
        <dbReference type="SAM" id="MobiDB-lite"/>
    </source>
</evidence>
<evidence type="ECO:0000256" key="2">
    <source>
        <dbReference type="SAM" id="Phobius"/>
    </source>
</evidence>
<dbReference type="EMBL" id="GISG01008264">
    <property type="protein sequence ID" value="MBA4615669.1"/>
    <property type="molecule type" value="Transcribed_RNA"/>
</dbReference>
<reference evidence="3" key="1">
    <citation type="journal article" date="2013" name="J. Plant Res.">
        <title>Effect of fungi and light on seed germination of three Opuntia species from semiarid lands of central Mexico.</title>
        <authorList>
            <person name="Delgado-Sanchez P."/>
            <person name="Jimenez-Bremont J.F."/>
            <person name="Guerrero-Gonzalez Mde L."/>
            <person name="Flores J."/>
        </authorList>
    </citation>
    <scope>NUCLEOTIDE SEQUENCE</scope>
    <source>
        <tissue evidence="3">Cladode</tissue>
    </source>
</reference>
<organism evidence="3">
    <name type="scientific">Opuntia streptacantha</name>
    <name type="common">Prickly pear cactus</name>
    <name type="synonym">Opuntia cardona</name>
    <dbReference type="NCBI Taxonomy" id="393608"/>
    <lineage>
        <taxon>Eukaryota</taxon>
        <taxon>Viridiplantae</taxon>
        <taxon>Streptophyta</taxon>
        <taxon>Embryophyta</taxon>
        <taxon>Tracheophyta</taxon>
        <taxon>Spermatophyta</taxon>
        <taxon>Magnoliopsida</taxon>
        <taxon>eudicotyledons</taxon>
        <taxon>Gunneridae</taxon>
        <taxon>Pentapetalae</taxon>
        <taxon>Caryophyllales</taxon>
        <taxon>Cactineae</taxon>
        <taxon>Cactaceae</taxon>
        <taxon>Opuntioideae</taxon>
        <taxon>Opuntia</taxon>
    </lineage>
</organism>
<sequence>MSGFGGRRRRRNPTISTFTNQGRIQEETRKRHSNKTRRKIWIATFYAILWSLWMHRNEIIFKNCELDLQTVSHLIKWRVATWSKAWEEKVPYSAEMMAHNFQAIPMLFR</sequence>
<feature type="compositionally biased region" description="Polar residues" evidence="1">
    <location>
        <begin position="13"/>
        <end position="23"/>
    </location>
</feature>
<accession>A0A7C9CLK4</accession>
<dbReference type="AlphaFoldDB" id="A0A7C9CLK4"/>
<keyword evidence="2" id="KW-0472">Membrane</keyword>